<sequence>MDSRRKTNRRFLVLVLVCCLPLLGSAVHQGYRIFRIHQESVRTEKKVQQLKAENDALAQEKENLGDIRYIEKVARDEHNMVGKNEIPLFMVKK</sequence>
<protein>
    <submittedName>
        <fullName evidence="2">Cell division protein FtsB</fullName>
    </submittedName>
</protein>
<evidence type="ECO:0000313" key="2">
    <source>
        <dbReference type="EMBL" id="SDX14406.1"/>
    </source>
</evidence>
<evidence type="ECO:0000256" key="1">
    <source>
        <dbReference type="SAM" id="Coils"/>
    </source>
</evidence>
<gene>
    <name evidence="2" type="ORF">SAMN05216495_11417</name>
</gene>
<dbReference type="OMA" id="ARDEHNM"/>
<dbReference type="RefSeq" id="WP_012938957.1">
    <property type="nucleotide sequence ID" value="NZ_CALAKB010000040.1"/>
</dbReference>
<dbReference type="EMBL" id="FNOP01000014">
    <property type="protein sequence ID" value="SDX14406.1"/>
    <property type="molecule type" value="Genomic_DNA"/>
</dbReference>
<dbReference type="Proteomes" id="UP000182379">
    <property type="component" value="Unassembled WGS sequence"/>
</dbReference>
<reference evidence="2 3" key="1">
    <citation type="submission" date="2016-10" db="EMBL/GenBank/DDBJ databases">
        <authorList>
            <person name="Varghese N."/>
            <person name="Submissions S."/>
        </authorList>
    </citation>
    <scope>NUCLEOTIDE SEQUENCE [LARGE SCALE GENOMIC DNA]</scope>
    <source>
        <strain evidence="2 3">WCC6</strain>
    </source>
</reference>
<accession>A0A1H2ZAQ0</accession>
<organism evidence="2 3">
    <name type="scientific">Acidaminococcus fermentans</name>
    <dbReference type="NCBI Taxonomy" id="905"/>
    <lineage>
        <taxon>Bacteria</taxon>
        <taxon>Bacillati</taxon>
        <taxon>Bacillota</taxon>
        <taxon>Negativicutes</taxon>
        <taxon>Acidaminococcales</taxon>
        <taxon>Acidaminococcaceae</taxon>
        <taxon>Acidaminococcus</taxon>
    </lineage>
</organism>
<dbReference type="InterPro" id="IPR007060">
    <property type="entry name" value="FtsL/DivIC"/>
</dbReference>
<keyword evidence="2" id="KW-0132">Cell division</keyword>
<keyword evidence="1" id="KW-0175">Coiled coil</keyword>
<evidence type="ECO:0000313" key="3">
    <source>
        <dbReference type="Proteomes" id="UP000182379"/>
    </source>
</evidence>
<dbReference type="GeneID" id="78335307"/>
<dbReference type="AlphaFoldDB" id="A0A1H2ZAQ0"/>
<proteinExistence type="predicted"/>
<keyword evidence="2" id="KW-0131">Cell cycle</keyword>
<name>A0A1H2ZAQ0_ACIFE</name>
<dbReference type="GO" id="GO:0051301">
    <property type="term" value="P:cell division"/>
    <property type="evidence" value="ECO:0007669"/>
    <property type="project" value="UniProtKB-KW"/>
</dbReference>
<comment type="caution">
    <text evidence="2">The sequence shown here is derived from an EMBL/GenBank/DDBJ whole genome shotgun (WGS) entry which is preliminary data.</text>
</comment>
<feature type="coiled-coil region" evidence="1">
    <location>
        <begin position="40"/>
        <end position="67"/>
    </location>
</feature>
<dbReference type="Pfam" id="PF04977">
    <property type="entry name" value="DivIC"/>
    <property type="match status" value="1"/>
</dbReference>